<proteinExistence type="inferred from homology"/>
<evidence type="ECO:0000256" key="10">
    <source>
        <dbReference type="ARBA" id="ARBA00023180"/>
    </source>
</evidence>
<dbReference type="FunFam" id="3.90.550.50:FF:000001">
    <property type="entry name" value="Hexosyltransferase"/>
    <property type="match status" value="1"/>
</dbReference>
<keyword evidence="9 11" id="KW-0472">Membrane</keyword>
<reference evidence="13" key="2">
    <citation type="submission" date="2017-10" db="EMBL/GenBank/DDBJ databases">
        <title>Ladona fulva Genome sequencing and assembly.</title>
        <authorList>
            <person name="Murali S."/>
            <person name="Richards S."/>
            <person name="Bandaranaike D."/>
            <person name="Bellair M."/>
            <person name="Blankenburg K."/>
            <person name="Chao H."/>
            <person name="Dinh H."/>
            <person name="Doddapaneni H."/>
            <person name="Dugan-Rocha S."/>
            <person name="Elkadiri S."/>
            <person name="Gnanaolivu R."/>
            <person name="Hernandez B."/>
            <person name="Skinner E."/>
            <person name="Javaid M."/>
            <person name="Lee S."/>
            <person name="Li M."/>
            <person name="Ming W."/>
            <person name="Munidasa M."/>
            <person name="Muniz J."/>
            <person name="Nguyen L."/>
            <person name="Hughes D."/>
            <person name="Osuji N."/>
            <person name="Pu L.-L."/>
            <person name="Puazo M."/>
            <person name="Qu C."/>
            <person name="Quiroz J."/>
            <person name="Raj R."/>
            <person name="Weissenberger G."/>
            <person name="Xin Y."/>
            <person name="Zou X."/>
            <person name="Han Y."/>
            <person name="Worley K."/>
            <person name="Muzny D."/>
            <person name="Gibbs R."/>
        </authorList>
    </citation>
    <scope>NUCLEOTIDE SEQUENCE</scope>
    <source>
        <strain evidence="13">Sampled in the wild</strain>
    </source>
</reference>
<dbReference type="EMBL" id="KZ308510">
    <property type="protein sequence ID" value="KAG8230764.1"/>
    <property type="molecule type" value="Genomic_DNA"/>
</dbReference>
<organism evidence="13 14">
    <name type="scientific">Ladona fulva</name>
    <name type="common">Scarce chaser dragonfly</name>
    <name type="synonym">Libellula fulva</name>
    <dbReference type="NCBI Taxonomy" id="123851"/>
    <lineage>
        <taxon>Eukaryota</taxon>
        <taxon>Metazoa</taxon>
        <taxon>Ecdysozoa</taxon>
        <taxon>Arthropoda</taxon>
        <taxon>Hexapoda</taxon>
        <taxon>Insecta</taxon>
        <taxon>Pterygota</taxon>
        <taxon>Palaeoptera</taxon>
        <taxon>Odonata</taxon>
        <taxon>Epiprocta</taxon>
        <taxon>Anisoptera</taxon>
        <taxon>Libelluloidea</taxon>
        <taxon>Libellulidae</taxon>
        <taxon>Ladona</taxon>
    </lineage>
</organism>
<comment type="caution">
    <text evidence="13">The sequence shown here is derived from an EMBL/GenBank/DDBJ whole genome shotgun (WGS) entry which is preliminary data.</text>
</comment>
<reference evidence="13" key="1">
    <citation type="submission" date="2013-04" db="EMBL/GenBank/DDBJ databases">
        <authorList>
            <person name="Qu J."/>
            <person name="Murali S.C."/>
            <person name="Bandaranaike D."/>
            <person name="Bellair M."/>
            <person name="Blankenburg K."/>
            <person name="Chao H."/>
            <person name="Dinh H."/>
            <person name="Doddapaneni H."/>
            <person name="Downs B."/>
            <person name="Dugan-Rocha S."/>
            <person name="Elkadiri S."/>
            <person name="Gnanaolivu R.D."/>
            <person name="Hernandez B."/>
            <person name="Javaid M."/>
            <person name="Jayaseelan J.C."/>
            <person name="Lee S."/>
            <person name="Li M."/>
            <person name="Ming W."/>
            <person name="Munidasa M."/>
            <person name="Muniz J."/>
            <person name="Nguyen L."/>
            <person name="Ongeri F."/>
            <person name="Osuji N."/>
            <person name="Pu L.-L."/>
            <person name="Puazo M."/>
            <person name="Qu C."/>
            <person name="Quiroz J."/>
            <person name="Raj R."/>
            <person name="Weissenberger G."/>
            <person name="Xin Y."/>
            <person name="Zou X."/>
            <person name="Han Y."/>
            <person name="Richards S."/>
            <person name="Worley K."/>
            <person name="Muzny D."/>
            <person name="Gibbs R."/>
        </authorList>
    </citation>
    <scope>NUCLEOTIDE SEQUENCE</scope>
    <source>
        <strain evidence="13">Sampled in the wild</strain>
    </source>
</reference>
<keyword evidence="3 11" id="KW-0328">Glycosyltransferase</keyword>
<dbReference type="PANTHER" id="PTHR11214">
    <property type="entry name" value="BETA-1,3-N-ACETYLGLUCOSAMINYLTRANSFERASE"/>
    <property type="match status" value="1"/>
</dbReference>
<dbReference type="AlphaFoldDB" id="A0A8K0P4M7"/>
<gene>
    <name evidence="13" type="ORF">J437_LFUL008846</name>
</gene>
<dbReference type="EC" id="2.4.1.-" evidence="11"/>
<comment type="subcellular location">
    <subcellularLocation>
        <location evidence="1 11">Golgi apparatus membrane</location>
        <topology evidence="1 11">Single-pass type II membrane protein</topology>
    </subcellularLocation>
</comment>
<feature type="region of interest" description="Disordered" evidence="12">
    <location>
        <begin position="57"/>
        <end position="96"/>
    </location>
</feature>
<name>A0A8K0P4M7_LADFU</name>
<evidence type="ECO:0000256" key="8">
    <source>
        <dbReference type="ARBA" id="ARBA00023034"/>
    </source>
</evidence>
<evidence type="ECO:0000256" key="11">
    <source>
        <dbReference type="RuleBase" id="RU363063"/>
    </source>
</evidence>
<evidence type="ECO:0000256" key="7">
    <source>
        <dbReference type="ARBA" id="ARBA00022989"/>
    </source>
</evidence>
<evidence type="ECO:0000256" key="9">
    <source>
        <dbReference type="ARBA" id="ARBA00023136"/>
    </source>
</evidence>
<keyword evidence="8 11" id="KW-0333">Golgi apparatus</keyword>
<evidence type="ECO:0000313" key="13">
    <source>
        <dbReference type="EMBL" id="KAG8230764.1"/>
    </source>
</evidence>
<evidence type="ECO:0000313" key="14">
    <source>
        <dbReference type="Proteomes" id="UP000792457"/>
    </source>
</evidence>
<evidence type="ECO:0000256" key="3">
    <source>
        <dbReference type="ARBA" id="ARBA00022676"/>
    </source>
</evidence>
<dbReference type="Pfam" id="PF01762">
    <property type="entry name" value="Galactosyl_T"/>
    <property type="match status" value="1"/>
</dbReference>
<keyword evidence="10" id="KW-0325">Glycoprotein</keyword>
<dbReference type="Proteomes" id="UP000792457">
    <property type="component" value="Unassembled WGS sequence"/>
</dbReference>
<evidence type="ECO:0000256" key="2">
    <source>
        <dbReference type="ARBA" id="ARBA00008661"/>
    </source>
</evidence>
<keyword evidence="4" id="KW-0808">Transferase</keyword>
<keyword evidence="5 11" id="KW-0812">Transmembrane</keyword>
<accession>A0A8K0P4M7</accession>
<keyword evidence="6 11" id="KW-0735">Signal-anchor</keyword>
<comment type="similarity">
    <text evidence="2 11">Belongs to the glycosyltransferase 31 family.</text>
</comment>
<dbReference type="InterPro" id="IPR002659">
    <property type="entry name" value="Glyco_trans_31"/>
</dbReference>
<dbReference type="PANTHER" id="PTHR11214:SF379">
    <property type="entry name" value="HEXOSYLTRANSFERASE-RELATED"/>
    <property type="match status" value="1"/>
</dbReference>
<evidence type="ECO:0000256" key="4">
    <source>
        <dbReference type="ARBA" id="ARBA00022679"/>
    </source>
</evidence>
<keyword evidence="14" id="KW-1185">Reference proteome</keyword>
<dbReference type="GO" id="GO:0006493">
    <property type="term" value="P:protein O-linked glycosylation"/>
    <property type="evidence" value="ECO:0007669"/>
    <property type="project" value="TreeGrafter"/>
</dbReference>
<dbReference type="Gene3D" id="3.90.550.50">
    <property type="match status" value="1"/>
</dbReference>
<dbReference type="GO" id="GO:0000139">
    <property type="term" value="C:Golgi membrane"/>
    <property type="evidence" value="ECO:0007669"/>
    <property type="project" value="UniProtKB-SubCell"/>
</dbReference>
<evidence type="ECO:0000256" key="12">
    <source>
        <dbReference type="SAM" id="MobiDB-lite"/>
    </source>
</evidence>
<sequence>MSPAGDNPRRLNWKKQPMASFKIRVLHSVLVLVAVSLVIYSSYCTTPLQVPNMERPEEAKGQNLTQPQPQQTPELGIPVNPVKAAPSIQPEDPSTGLSSASLVAYPLVSSPSLSSANLMPTVTDHSTNSSYRPMSDEGIKSLKDSEAGPKVAKNLESLSQTVASSHAVSLPTEEPMARGVITSSLYAAGHDIPAPDLCPDAGSGMRLLILVTSAPKHTDARMAIRQTWGHFGARRDVSVGFFVASSAEIERQHLLESESALYGDIIRANFLDSYVNLTLKTISMQEWVDTYCPKVRFILKTDDDMFINVPRLLTFTEKHMGEKRTIYGRLAKKWKPIRNSKSKYYVSVKQYKHSVFPDFTTGPAYLLTSDTVHDLYVTSLNKTYLHLEDVFITGIVAQDIKIRRVHSQEFFNKRIPFHACNIQKGISIHKVKFPEQFDLWKKLLDGRTACKV</sequence>
<dbReference type="OrthoDB" id="5512589at2759"/>
<evidence type="ECO:0000256" key="5">
    <source>
        <dbReference type="ARBA" id="ARBA00022692"/>
    </source>
</evidence>
<protein>
    <recommendedName>
        <fullName evidence="11">Hexosyltransferase</fullName>
        <ecNumber evidence="11">2.4.1.-</ecNumber>
    </recommendedName>
</protein>
<evidence type="ECO:0000256" key="1">
    <source>
        <dbReference type="ARBA" id="ARBA00004323"/>
    </source>
</evidence>
<feature type="transmembrane region" description="Helical" evidence="11">
    <location>
        <begin position="21"/>
        <end position="43"/>
    </location>
</feature>
<evidence type="ECO:0000256" key="6">
    <source>
        <dbReference type="ARBA" id="ARBA00022968"/>
    </source>
</evidence>
<keyword evidence="7 11" id="KW-1133">Transmembrane helix</keyword>
<dbReference type="GO" id="GO:0016758">
    <property type="term" value="F:hexosyltransferase activity"/>
    <property type="evidence" value="ECO:0007669"/>
    <property type="project" value="InterPro"/>
</dbReference>